<protein>
    <submittedName>
        <fullName evidence="1">Uncharacterized protein</fullName>
    </submittedName>
</protein>
<proteinExistence type="predicted"/>
<dbReference type="EMBL" id="QTSX02002872">
    <property type="protein sequence ID" value="KAJ9074066.1"/>
    <property type="molecule type" value="Genomic_DNA"/>
</dbReference>
<accession>A0ACC2TI59</accession>
<sequence>MIWNQNLLLLLLCLVLWNPVAEGREFDSNIQVKDATKTLAWDYLYTKHQFSPTCDKTTPLPALPPSVIQPGAPWYVLTYVTGYLVNTLMVGISVGSSLMGFLPSALLHYLGSFLPQKWIPDIILLTVSGLQLPWVIPWLNWLIPDANVNMRFGLAAVCAWWTKRAMLEEAGERTHL</sequence>
<evidence type="ECO:0000313" key="2">
    <source>
        <dbReference type="Proteomes" id="UP001165960"/>
    </source>
</evidence>
<evidence type="ECO:0000313" key="1">
    <source>
        <dbReference type="EMBL" id="KAJ9074066.1"/>
    </source>
</evidence>
<comment type="caution">
    <text evidence="1">The sequence shown here is derived from an EMBL/GenBank/DDBJ whole genome shotgun (WGS) entry which is preliminary data.</text>
</comment>
<keyword evidence="2" id="KW-1185">Reference proteome</keyword>
<organism evidence="1 2">
    <name type="scientific">Entomophthora muscae</name>
    <dbReference type="NCBI Taxonomy" id="34485"/>
    <lineage>
        <taxon>Eukaryota</taxon>
        <taxon>Fungi</taxon>
        <taxon>Fungi incertae sedis</taxon>
        <taxon>Zoopagomycota</taxon>
        <taxon>Entomophthoromycotina</taxon>
        <taxon>Entomophthoromycetes</taxon>
        <taxon>Entomophthorales</taxon>
        <taxon>Entomophthoraceae</taxon>
        <taxon>Entomophthora</taxon>
    </lineage>
</organism>
<dbReference type="Proteomes" id="UP001165960">
    <property type="component" value="Unassembled WGS sequence"/>
</dbReference>
<reference evidence="1" key="1">
    <citation type="submission" date="2022-04" db="EMBL/GenBank/DDBJ databases">
        <title>Genome of the entomopathogenic fungus Entomophthora muscae.</title>
        <authorList>
            <person name="Elya C."/>
            <person name="Lovett B.R."/>
            <person name="Lee E."/>
            <person name="Macias A.M."/>
            <person name="Hajek A.E."/>
            <person name="De Bivort B.L."/>
            <person name="Kasson M.T."/>
            <person name="De Fine Licht H.H."/>
            <person name="Stajich J.E."/>
        </authorList>
    </citation>
    <scope>NUCLEOTIDE SEQUENCE</scope>
    <source>
        <strain evidence="1">Berkeley</strain>
    </source>
</reference>
<name>A0ACC2TI59_9FUNG</name>
<gene>
    <name evidence="1" type="ORF">DSO57_1009935</name>
</gene>